<keyword evidence="6" id="KW-0067">ATP-binding</keyword>
<dbReference type="GO" id="GO:0033592">
    <property type="term" value="F:RNA strand annealing activity"/>
    <property type="evidence" value="ECO:0007669"/>
    <property type="project" value="TreeGrafter"/>
</dbReference>
<dbReference type="InterPro" id="IPR050547">
    <property type="entry name" value="DEAD_box_RNA_helicases"/>
</dbReference>
<dbReference type="InterPro" id="IPR012677">
    <property type="entry name" value="Nucleotide-bd_a/b_plait_sf"/>
</dbReference>
<evidence type="ECO:0000256" key="1">
    <source>
        <dbReference type="ARBA" id="ARBA00012552"/>
    </source>
</evidence>
<evidence type="ECO:0000259" key="13">
    <source>
        <dbReference type="PROSITE" id="PS51192"/>
    </source>
</evidence>
<dbReference type="Pfam" id="PF03880">
    <property type="entry name" value="DbpA"/>
    <property type="match status" value="1"/>
</dbReference>
<evidence type="ECO:0000256" key="6">
    <source>
        <dbReference type="ARBA" id="ARBA00022840"/>
    </source>
</evidence>
<keyword evidence="7" id="KW-0346">Stress response</keyword>
<comment type="catalytic activity">
    <reaction evidence="9">
        <text>ATP + H2O = ADP + phosphate + H(+)</text>
        <dbReference type="Rhea" id="RHEA:13065"/>
        <dbReference type="ChEBI" id="CHEBI:15377"/>
        <dbReference type="ChEBI" id="CHEBI:15378"/>
        <dbReference type="ChEBI" id="CHEBI:30616"/>
        <dbReference type="ChEBI" id="CHEBI:43474"/>
        <dbReference type="ChEBI" id="CHEBI:456216"/>
        <dbReference type="EC" id="3.6.4.13"/>
    </reaction>
</comment>
<evidence type="ECO:0000259" key="14">
    <source>
        <dbReference type="PROSITE" id="PS51194"/>
    </source>
</evidence>
<dbReference type="GO" id="GO:0005829">
    <property type="term" value="C:cytosol"/>
    <property type="evidence" value="ECO:0007669"/>
    <property type="project" value="TreeGrafter"/>
</dbReference>
<dbReference type="EMBL" id="NIGF01000013">
    <property type="protein sequence ID" value="PQV63321.1"/>
    <property type="molecule type" value="Genomic_DNA"/>
</dbReference>
<dbReference type="Proteomes" id="UP000237684">
    <property type="component" value="Unassembled WGS sequence"/>
</dbReference>
<dbReference type="InterPro" id="IPR057325">
    <property type="entry name" value="DeaD_dimer"/>
</dbReference>
<dbReference type="GO" id="GO:0016787">
    <property type="term" value="F:hydrolase activity"/>
    <property type="evidence" value="ECO:0007669"/>
    <property type="project" value="UniProtKB-KW"/>
</dbReference>
<dbReference type="GO" id="GO:0005840">
    <property type="term" value="C:ribosome"/>
    <property type="evidence" value="ECO:0007669"/>
    <property type="project" value="TreeGrafter"/>
</dbReference>
<dbReference type="PANTHER" id="PTHR47963:SF8">
    <property type="entry name" value="ATP-DEPENDENT RNA HELICASE DEAD"/>
    <property type="match status" value="1"/>
</dbReference>
<proteinExistence type="inferred from homology"/>
<dbReference type="Pfam" id="PF00270">
    <property type="entry name" value="DEAD"/>
    <property type="match status" value="1"/>
</dbReference>
<feature type="domain" description="Helicase C-terminal" evidence="14">
    <location>
        <begin position="311"/>
        <end position="458"/>
    </location>
</feature>
<dbReference type="PROSITE" id="PS51192">
    <property type="entry name" value="HELICASE_ATP_BIND_1"/>
    <property type="match status" value="1"/>
</dbReference>
<evidence type="ECO:0000256" key="8">
    <source>
        <dbReference type="ARBA" id="ARBA00038437"/>
    </source>
</evidence>
<dbReference type="EC" id="3.6.4.13" evidence="1"/>
<comment type="caution">
    <text evidence="16">The sequence shown here is derived from an EMBL/GenBank/DDBJ whole genome shotgun (WGS) entry which is preliminary data.</text>
</comment>
<dbReference type="FunFam" id="3.40.50.300:FF:000108">
    <property type="entry name" value="ATP-dependent RNA helicase RhlE"/>
    <property type="match status" value="1"/>
</dbReference>
<dbReference type="PROSITE" id="PS51194">
    <property type="entry name" value="HELICASE_CTER"/>
    <property type="match status" value="1"/>
</dbReference>
<reference evidence="16 17" key="1">
    <citation type="journal article" date="2018" name="Syst. Appl. Microbiol.">
        <title>Abditibacterium utsteinense sp. nov., the first cultivated member of candidate phylum FBP, isolated from ice-free Antarctic soil samples.</title>
        <authorList>
            <person name="Tahon G."/>
            <person name="Tytgat B."/>
            <person name="Lebbe L."/>
            <person name="Carlier A."/>
            <person name="Willems A."/>
        </authorList>
    </citation>
    <scope>NUCLEOTIDE SEQUENCE [LARGE SCALE GENOMIC DNA]</scope>
    <source>
        <strain evidence="16 17">LMG 29911</strain>
    </source>
</reference>
<dbReference type="Gene3D" id="3.30.70.330">
    <property type="match status" value="1"/>
</dbReference>
<keyword evidence="5 16" id="KW-0347">Helicase</keyword>
<dbReference type="GO" id="GO:0042255">
    <property type="term" value="P:ribosome assembly"/>
    <property type="evidence" value="ECO:0007669"/>
    <property type="project" value="UniProtKB-ARBA"/>
</dbReference>
<dbReference type="SUPFAM" id="SSF52540">
    <property type="entry name" value="P-loop containing nucleoside triphosphate hydrolases"/>
    <property type="match status" value="1"/>
</dbReference>
<keyword evidence="3" id="KW-0547">Nucleotide-binding</keyword>
<comment type="similarity">
    <text evidence="8">Belongs to the DEAD box helicase family.</text>
</comment>
<dbReference type="SMART" id="SM00487">
    <property type="entry name" value="DEXDc"/>
    <property type="match status" value="1"/>
</dbReference>
<evidence type="ECO:0000256" key="5">
    <source>
        <dbReference type="ARBA" id="ARBA00022806"/>
    </source>
</evidence>
<protein>
    <recommendedName>
        <fullName evidence="10">DEAD-box ATP-dependent RNA helicase RhpA</fullName>
        <ecNumber evidence="1">3.6.4.13</ecNumber>
    </recommendedName>
</protein>
<dbReference type="Gene3D" id="3.40.50.300">
    <property type="entry name" value="P-loop containing nucleotide triphosphate hydrolases"/>
    <property type="match status" value="2"/>
</dbReference>
<evidence type="ECO:0000256" key="11">
    <source>
        <dbReference type="PROSITE-ProRule" id="PRU00552"/>
    </source>
</evidence>
<evidence type="ECO:0000256" key="3">
    <source>
        <dbReference type="ARBA" id="ARBA00022741"/>
    </source>
</evidence>
<accession>A0A2S8SR81</accession>
<feature type="compositionally biased region" description="Low complexity" evidence="12">
    <location>
        <begin position="10"/>
        <end position="55"/>
    </location>
</feature>
<evidence type="ECO:0000256" key="9">
    <source>
        <dbReference type="ARBA" id="ARBA00047984"/>
    </source>
</evidence>
<evidence type="ECO:0000256" key="4">
    <source>
        <dbReference type="ARBA" id="ARBA00022801"/>
    </source>
</evidence>
<dbReference type="CDD" id="cd12252">
    <property type="entry name" value="RRM_DbpA"/>
    <property type="match status" value="1"/>
</dbReference>
<evidence type="ECO:0000256" key="7">
    <source>
        <dbReference type="ARBA" id="ARBA00023016"/>
    </source>
</evidence>
<dbReference type="InterPro" id="IPR011545">
    <property type="entry name" value="DEAD/DEAH_box_helicase_dom"/>
</dbReference>
<name>A0A2S8SR81_9BACT</name>
<dbReference type="InterPro" id="IPR001650">
    <property type="entry name" value="Helicase_C-like"/>
</dbReference>
<sequence length="612" mass="66928">MPKTKRKARAAALELQLAQGAQNTPNDAAPNDAAPNDAAPNDAAQSSAAQSNTAAIDADNKPKRPKKIAVPETSPEEASEEIAELPAFSQLDLSEPVARAIREMGFETPTPIQARAVPLLMAGHDLIGQAQTGTGKTAAFALPLIHKIDASNPHTQALVLAPTRELAVQVAEGIYELAKHTNLRVVPIYGGQPIDRQFRALRAGAPIVVGTPGRVLDHLRRGSLSLEHVTFCTLDEADEMLALGFLEEIEQVLGLLPEQRQLAFFSATMPPRILTLMKKFLRDPKTVVIESKQRTLDTTNQAYYEVLPGQKFEALVKILDMETPGPTIIFCRTRRETSDVAEGLQVRGYGAEALHGEMNQSERERVLRRFKDDQCDLLVATDVAARGLDIDTVTHVINFDIPFDVEQYIHRIGRTGRAGRSGDAITLVQGRERRQLRLIENMIGAQIKPVRLPTQADIAARQRDLFHDSLRTALEAREFEGHLSTVDALSAQFEPTEIAAAAIAMLWEQQHPRTDHSEPEIEADGQQPERGMTRIFVGLGRQDGLRPGDLVGAIANETGISGRDIGAIDIGDNGAFVDVPAPATQLVIDALRRTKLRGKRPEVQIARPFDGR</sequence>
<evidence type="ECO:0000313" key="17">
    <source>
        <dbReference type="Proteomes" id="UP000237684"/>
    </source>
</evidence>
<organism evidence="16 17">
    <name type="scientific">Abditibacterium utsteinense</name>
    <dbReference type="NCBI Taxonomy" id="1960156"/>
    <lineage>
        <taxon>Bacteria</taxon>
        <taxon>Pseudomonadati</taxon>
        <taxon>Abditibacteriota</taxon>
        <taxon>Abditibacteriia</taxon>
        <taxon>Abditibacteriales</taxon>
        <taxon>Abditibacteriaceae</taxon>
        <taxon>Abditibacterium</taxon>
    </lineage>
</organism>
<evidence type="ECO:0000313" key="16">
    <source>
        <dbReference type="EMBL" id="PQV63321.1"/>
    </source>
</evidence>
<keyword evidence="2" id="KW-0963">Cytoplasm</keyword>
<dbReference type="PROSITE" id="PS51195">
    <property type="entry name" value="Q_MOTIF"/>
    <property type="match status" value="1"/>
</dbReference>
<evidence type="ECO:0000256" key="10">
    <source>
        <dbReference type="ARBA" id="ARBA00074363"/>
    </source>
</evidence>
<dbReference type="AlphaFoldDB" id="A0A2S8SR81"/>
<dbReference type="CDD" id="cd00268">
    <property type="entry name" value="DEADc"/>
    <property type="match status" value="1"/>
</dbReference>
<dbReference type="InterPro" id="IPR014001">
    <property type="entry name" value="Helicase_ATP-bd"/>
</dbReference>
<feature type="short sequence motif" description="Q motif" evidence="11">
    <location>
        <begin position="86"/>
        <end position="114"/>
    </location>
</feature>
<dbReference type="InterPro" id="IPR027417">
    <property type="entry name" value="P-loop_NTPase"/>
</dbReference>
<dbReference type="RefSeq" id="WP_202973521.1">
    <property type="nucleotide sequence ID" value="NZ_NIGF01000013.1"/>
</dbReference>
<dbReference type="InParanoid" id="A0A2S8SR81"/>
<feature type="compositionally biased region" description="Acidic residues" evidence="12">
    <location>
        <begin position="74"/>
        <end position="83"/>
    </location>
</feature>
<evidence type="ECO:0000256" key="12">
    <source>
        <dbReference type="SAM" id="MobiDB-lite"/>
    </source>
</evidence>
<dbReference type="FunCoup" id="A0A2S8SR81">
    <property type="interactions" value="316"/>
</dbReference>
<dbReference type="InterPro" id="IPR044742">
    <property type="entry name" value="DEAD/DEAH_RhlB"/>
</dbReference>
<dbReference type="PANTHER" id="PTHR47963">
    <property type="entry name" value="DEAD-BOX ATP-DEPENDENT RNA HELICASE 47, MITOCHONDRIAL"/>
    <property type="match status" value="1"/>
</dbReference>
<dbReference type="InterPro" id="IPR014014">
    <property type="entry name" value="RNA_helicase_DEAD_Q_motif"/>
</dbReference>
<keyword evidence="17" id="KW-1185">Reference proteome</keyword>
<evidence type="ECO:0000259" key="15">
    <source>
        <dbReference type="PROSITE" id="PS51195"/>
    </source>
</evidence>
<gene>
    <name evidence="16" type="ORF">B1R32_11348</name>
</gene>
<dbReference type="CDD" id="cd18787">
    <property type="entry name" value="SF2_C_DEAD"/>
    <property type="match status" value="1"/>
</dbReference>
<dbReference type="GO" id="GO:0005524">
    <property type="term" value="F:ATP binding"/>
    <property type="evidence" value="ECO:0007669"/>
    <property type="project" value="UniProtKB-KW"/>
</dbReference>
<dbReference type="GO" id="GO:0009409">
    <property type="term" value="P:response to cold"/>
    <property type="evidence" value="ECO:0007669"/>
    <property type="project" value="TreeGrafter"/>
</dbReference>
<dbReference type="GO" id="GO:0003724">
    <property type="term" value="F:RNA helicase activity"/>
    <property type="evidence" value="ECO:0007669"/>
    <property type="project" value="UniProtKB-EC"/>
</dbReference>
<dbReference type="Pfam" id="PF25399">
    <property type="entry name" value="DeaD_dimer"/>
    <property type="match status" value="1"/>
</dbReference>
<evidence type="ECO:0000256" key="2">
    <source>
        <dbReference type="ARBA" id="ARBA00022490"/>
    </source>
</evidence>
<dbReference type="InterPro" id="IPR005580">
    <property type="entry name" value="DbpA/CsdA_RNA-bd_dom"/>
</dbReference>
<feature type="region of interest" description="Disordered" evidence="12">
    <location>
        <begin position="1"/>
        <end position="87"/>
    </location>
</feature>
<dbReference type="Pfam" id="PF00271">
    <property type="entry name" value="Helicase_C"/>
    <property type="match status" value="1"/>
</dbReference>
<feature type="domain" description="Helicase ATP-binding" evidence="13">
    <location>
        <begin position="117"/>
        <end position="287"/>
    </location>
</feature>
<dbReference type="SMART" id="SM00490">
    <property type="entry name" value="HELICc"/>
    <property type="match status" value="1"/>
</dbReference>
<keyword evidence="4" id="KW-0378">Hydrolase</keyword>
<feature type="domain" description="DEAD-box RNA helicase Q" evidence="15">
    <location>
        <begin position="86"/>
        <end position="114"/>
    </location>
</feature>